<reference evidence="2 3" key="1">
    <citation type="journal article" date="2016" name="Mol. Biol. Evol.">
        <title>Comparative Genomics of Early-Diverging Mushroom-Forming Fungi Provides Insights into the Origins of Lignocellulose Decay Capabilities.</title>
        <authorList>
            <person name="Nagy L.G."/>
            <person name="Riley R."/>
            <person name="Tritt A."/>
            <person name="Adam C."/>
            <person name="Daum C."/>
            <person name="Floudas D."/>
            <person name="Sun H."/>
            <person name="Yadav J.S."/>
            <person name="Pangilinan J."/>
            <person name="Larsson K.H."/>
            <person name="Matsuura K."/>
            <person name="Barry K."/>
            <person name="Labutti K."/>
            <person name="Kuo R."/>
            <person name="Ohm R.A."/>
            <person name="Bhattacharya S.S."/>
            <person name="Shirouzu T."/>
            <person name="Yoshinaga Y."/>
            <person name="Martin F.M."/>
            <person name="Grigoriev I.V."/>
            <person name="Hibbett D.S."/>
        </authorList>
    </citation>
    <scope>NUCLEOTIDE SEQUENCE [LARGE SCALE GENOMIC DNA]</scope>
    <source>
        <strain evidence="2 3">HHB12733</strain>
    </source>
</reference>
<name>A0A165JIE0_9BASI</name>
<evidence type="ECO:0000313" key="3">
    <source>
        <dbReference type="Proteomes" id="UP000076842"/>
    </source>
</evidence>
<evidence type="ECO:0000313" key="2">
    <source>
        <dbReference type="EMBL" id="KZT61876.1"/>
    </source>
</evidence>
<feature type="region of interest" description="Disordered" evidence="1">
    <location>
        <begin position="51"/>
        <end position="108"/>
    </location>
</feature>
<organism evidence="2 3">
    <name type="scientific">Calocera cornea HHB12733</name>
    <dbReference type="NCBI Taxonomy" id="1353952"/>
    <lineage>
        <taxon>Eukaryota</taxon>
        <taxon>Fungi</taxon>
        <taxon>Dikarya</taxon>
        <taxon>Basidiomycota</taxon>
        <taxon>Agaricomycotina</taxon>
        <taxon>Dacrymycetes</taxon>
        <taxon>Dacrymycetales</taxon>
        <taxon>Dacrymycetaceae</taxon>
        <taxon>Calocera</taxon>
    </lineage>
</organism>
<sequence>MLELDDSKPVGYQYGNEDYFIQRGKPEHETEWMYTYDFDNNAMCVNSGPTFNMDNMPPPDRSATRYHPARPSNPEIRTNEVVQATERRRQMERCSNGPSPPPNMKNRNQKTTITAVGRFGIPNQAVSCGLCCSQ</sequence>
<dbReference type="AlphaFoldDB" id="A0A165JIE0"/>
<dbReference type="EMBL" id="KV423920">
    <property type="protein sequence ID" value="KZT61876.1"/>
    <property type="molecule type" value="Genomic_DNA"/>
</dbReference>
<dbReference type="OrthoDB" id="3229878at2759"/>
<gene>
    <name evidence="2" type="ORF">CALCODRAFT_490805</name>
</gene>
<accession>A0A165JIE0</accession>
<dbReference type="InParanoid" id="A0A165JIE0"/>
<dbReference type="Proteomes" id="UP000076842">
    <property type="component" value="Unassembled WGS sequence"/>
</dbReference>
<keyword evidence="3" id="KW-1185">Reference proteome</keyword>
<protein>
    <submittedName>
        <fullName evidence="2">Uncharacterized protein</fullName>
    </submittedName>
</protein>
<evidence type="ECO:0000256" key="1">
    <source>
        <dbReference type="SAM" id="MobiDB-lite"/>
    </source>
</evidence>
<proteinExistence type="predicted"/>